<gene>
    <name evidence="12" type="ORF">K4G66_03470</name>
</gene>
<dbReference type="PROSITE" id="PS00018">
    <property type="entry name" value="EF_HAND_1"/>
    <property type="match status" value="1"/>
</dbReference>
<dbReference type="Pfam" id="PF00593">
    <property type="entry name" value="TonB_dep_Rec_b-barrel"/>
    <property type="match status" value="1"/>
</dbReference>
<dbReference type="SUPFAM" id="SSF49464">
    <property type="entry name" value="Carboxypeptidase regulatory domain-like"/>
    <property type="match status" value="1"/>
</dbReference>
<keyword evidence="7 8" id="KW-0998">Cell outer membrane</keyword>
<dbReference type="Gene3D" id="2.40.170.20">
    <property type="entry name" value="TonB-dependent receptor, beta-barrel domain"/>
    <property type="match status" value="1"/>
</dbReference>
<dbReference type="InterPro" id="IPR039426">
    <property type="entry name" value="TonB-dep_rcpt-like"/>
</dbReference>
<dbReference type="Pfam" id="PF13715">
    <property type="entry name" value="CarbopepD_reg_2"/>
    <property type="match status" value="1"/>
</dbReference>
<dbReference type="InterPro" id="IPR036942">
    <property type="entry name" value="Beta-barrel_TonB_sf"/>
</dbReference>
<dbReference type="FunFam" id="2.60.40.1120:FF:000003">
    <property type="entry name" value="Outer membrane protein Omp121"/>
    <property type="match status" value="1"/>
</dbReference>
<dbReference type="Pfam" id="PF07715">
    <property type="entry name" value="Plug"/>
    <property type="match status" value="1"/>
</dbReference>
<evidence type="ECO:0000259" key="11">
    <source>
        <dbReference type="Pfam" id="PF07715"/>
    </source>
</evidence>
<dbReference type="InterPro" id="IPR023997">
    <property type="entry name" value="TonB-dep_OMP_SusC/RagA_CS"/>
</dbReference>
<name>A0AA49JJ03_9BACT</name>
<dbReference type="SUPFAM" id="SSF56935">
    <property type="entry name" value="Porins"/>
    <property type="match status" value="1"/>
</dbReference>
<evidence type="ECO:0000256" key="7">
    <source>
        <dbReference type="ARBA" id="ARBA00023237"/>
    </source>
</evidence>
<proteinExistence type="inferred from homology"/>
<evidence type="ECO:0000256" key="2">
    <source>
        <dbReference type="ARBA" id="ARBA00022448"/>
    </source>
</evidence>
<reference evidence="12" key="1">
    <citation type="journal article" date="2023" name="Comput. Struct. Biotechnol. J.">
        <title>Discovery of a novel marine Bacteroidetes with a rich repertoire of carbohydrate-active enzymes.</title>
        <authorList>
            <person name="Chen B."/>
            <person name="Liu G."/>
            <person name="Chen Q."/>
            <person name="Wang H."/>
            <person name="Liu L."/>
            <person name="Tang K."/>
        </authorList>
    </citation>
    <scope>NUCLEOTIDE SEQUENCE</scope>
    <source>
        <strain evidence="12">TK19036</strain>
    </source>
</reference>
<evidence type="ECO:0000256" key="3">
    <source>
        <dbReference type="ARBA" id="ARBA00022452"/>
    </source>
</evidence>
<accession>A0AA49JJ03</accession>
<dbReference type="InterPro" id="IPR037066">
    <property type="entry name" value="Plug_dom_sf"/>
</dbReference>
<dbReference type="InterPro" id="IPR000531">
    <property type="entry name" value="Beta-barrel_TonB"/>
</dbReference>
<evidence type="ECO:0000313" key="12">
    <source>
        <dbReference type="EMBL" id="WKN37767.1"/>
    </source>
</evidence>
<evidence type="ECO:0000256" key="9">
    <source>
        <dbReference type="RuleBase" id="RU003357"/>
    </source>
</evidence>
<evidence type="ECO:0000256" key="8">
    <source>
        <dbReference type="PROSITE-ProRule" id="PRU01360"/>
    </source>
</evidence>
<dbReference type="InterPro" id="IPR008969">
    <property type="entry name" value="CarboxyPept-like_regulatory"/>
</dbReference>
<keyword evidence="5 9" id="KW-0798">TonB box</keyword>
<dbReference type="EMBL" id="CP120682">
    <property type="protein sequence ID" value="WKN37767.1"/>
    <property type="molecule type" value="Genomic_DNA"/>
</dbReference>
<dbReference type="NCBIfam" id="TIGR04056">
    <property type="entry name" value="OMP_RagA_SusC"/>
    <property type="match status" value="1"/>
</dbReference>
<dbReference type="Gene3D" id="2.170.130.10">
    <property type="entry name" value="TonB-dependent receptor, plug domain"/>
    <property type="match status" value="1"/>
</dbReference>
<dbReference type="InterPro" id="IPR023996">
    <property type="entry name" value="TonB-dep_OMP_SusC/RagA"/>
</dbReference>
<feature type="domain" description="TonB-dependent receptor-like beta-barrel" evidence="10">
    <location>
        <begin position="486"/>
        <end position="948"/>
    </location>
</feature>
<dbReference type="InterPro" id="IPR018247">
    <property type="entry name" value="EF_Hand_1_Ca_BS"/>
</dbReference>
<dbReference type="NCBIfam" id="TIGR04057">
    <property type="entry name" value="SusC_RagA_signa"/>
    <property type="match status" value="1"/>
</dbReference>
<dbReference type="FunFam" id="2.170.130.10:FF:000008">
    <property type="entry name" value="SusC/RagA family TonB-linked outer membrane protein"/>
    <property type="match status" value="1"/>
</dbReference>
<reference evidence="12" key="2">
    <citation type="journal article" date="2024" name="Antonie Van Leeuwenhoek">
        <title>Roseihalotalea indica gen. nov., sp. nov., a halophilic Bacteroidetes from mesopelagic Southwest Indian Ocean with higher carbohydrate metabolic potential.</title>
        <authorList>
            <person name="Chen B."/>
            <person name="Zhang M."/>
            <person name="Lin D."/>
            <person name="Ye J."/>
            <person name="Tang K."/>
        </authorList>
    </citation>
    <scope>NUCLEOTIDE SEQUENCE</scope>
    <source>
        <strain evidence="12">TK19036</strain>
    </source>
</reference>
<comment type="subcellular location">
    <subcellularLocation>
        <location evidence="1 8">Cell outer membrane</location>
        <topology evidence="1 8">Multi-pass membrane protein</topology>
    </subcellularLocation>
</comment>
<keyword evidence="4 8" id="KW-0812">Transmembrane</keyword>
<keyword evidence="3 8" id="KW-1134">Transmembrane beta strand</keyword>
<keyword evidence="6 8" id="KW-0472">Membrane</keyword>
<evidence type="ECO:0000256" key="4">
    <source>
        <dbReference type="ARBA" id="ARBA00022692"/>
    </source>
</evidence>
<evidence type="ECO:0000256" key="1">
    <source>
        <dbReference type="ARBA" id="ARBA00004571"/>
    </source>
</evidence>
<comment type="similarity">
    <text evidence="8 9">Belongs to the TonB-dependent receptor family.</text>
</comment>
<dbReference type="GO" id="GO:0009279">
    <property type="term" value="C:cell outer membrane"/>
    <property type="evidence" value="ECO:0007669"/>
    <property type="project" value="UniProtKB-SubCell"/>
</dbReference>
<evidence type="ECO:0000256" key="6">
    <source>
        <dbReference type="ARBA" id="ARBA00023136"/>
    </source>
</evidence>
<dbReference type="InterPro" id="IPR012910">
    <property type="entry name" value="Plug_dom"/>
</dbReference>
<evidence type="ECO:0000256" key="5">
    <source>
        <dbReference type="ARBA" id="ARBA00023077"/>
    </source>
</evidence>
<sequence>MKTPILQKLLWLTRGTLCILLVQALSISLLLAADGKAQDVLSVKEMRVSLLLNNEDIIQAFKKIESLSSFTFEYNASDLKKTERVSGRYNNQTLYDILVDISRQTGIKFKQVGNNIAAAPKSEKETEQKEVEIIPQISVSGKVTDQENGDALPGVNVVEKGTSNGTVTDIDGNYSVNVNENATLVFSSIGYTTQEIPVNGRSTIDIAMPSDVQSLEEIVVIGYGTQEKKDVTGSIATVDQRDFEAQPVTRFDQILQGRTPGVNVTNSSGAPGGAVSIRIRGANSINGSNEPLYVVDGFVGANFRDVNPSDIESIQVLKDASATAIYGSRGANGVVLITTRSGKAGEPKLSVTARFNSSQILDTWDLMDAATFAEVANQRATALGTTLPFTDAEIAGFRQNGGTDWQNELLRTGLGQEYQVDYSGGKDAVTYFISGNYLDQEGIIINSDFKRYSLRTNLKANLSEKLSANLKMNFVRRENNNTEGNGNTSGSIAGALAWAPTTPARDANGVPTVRDPISSIKGNPIEMALNDNINESNTLNANGGFNYEIVDGLTADVSFGISYINTQLKTFTASRINDNPSAYRGSEERIFLQNTNTLNYNHVFNDIHNLTVTGVVEHQLLRTDIFGTTAVGLQFPELRFDNITLAGSVTSQATKEKQTIRSYIGRINYTLMDRYLITASVRADGSSKFRGANKYGTFPSMALGWRISEENFMQDLDFLTDLKLRGSYGITGSQALPVFGTVTTFYTNDERAGTSFENGQLTSGIIIGNPGNSNLKWETTEQLNVGLDLQVFNGRLGLTADYFQKNTKDLLVSEPLPQYSGGGSIFRNLGEVENNGFEFGLTSTVVDRGAFNWYSSFNVSFLNNEVVSIGDREQIFSDGDAGAGLTNLPEMVIMPGHSLASYWGLNYLGVWSTAEAAEAAEYGNVPGDSKYEDVNGDGAIGGDDYQIIGSAIPTRLLGWNNTFSYKNFTLNVFLQSMMGYDKWNFTYAQAVLAAADAREITHVDIQDRWVANTNEDSDIPAFSESDVAEIQSSRFVESGNFLRLKNVSLTYNLPNELLGGINGSVMVGATNLFTLTDYRGIDPESYSNVGTGEARGADAGSYPNAKTWTLGINLTF</sequence>
<protein>
    <submittedName>
        <fullName evidence="12">SusC/RagA family TonB-linked outer membrane protein</fullName>
    </submittedName>
</protein>
<dbReference type="Gene3D" id="2.60.40.1120">
    <property type="entry name" value="Carboxypeptidase-like, regulatory domain"/>
    <property type="match status" value="1"/>
</dbReference>
<feature type="domain" description="TonB-dependent receptor plug" evidence="11">
    <location>
        <begin position="228"/>
        <end position="334"/>
    </location>
</feature>
<organism evidence="12">
    <name type="scientific">Roseihalotalea indica</name>
    <dbReference type="NCBI Taxonomy" id="2867963"/>
    <lineage>
        <taxon>Bacteria</taxon>
        <taxon>Pseudomonadati</taxon>
        <taxon>Bacteroidota</taxon>
        <taxon>Cytophagia</taxon>
        <taxon>Cytophagales</taxon>
        <taxon>Catalimonadaceae</taxon>
        <taxon>Roseihalotalea</taxon>
    </lineage>
</organism>
<keyword evidence="2 8" id="KW-0813">Transport</keyword>
<evidence type="ECO:0000259" key="10">
    <source>
        <dbReference type="Pfam" id="PF00593"/>
    </source>
</evidence>
<dbReference type="AlphaFoldDB" id="A0AA49JJ03"/>
<dbReference type="Gene3D" id="3.55.50.30">
    <property type="match status" value="1"/>
</dbReference>
<dbReference type="PROSITE" id="PS52016">
    <property type="entry name" value="TONB_DEPENDENT_REC_3"/>
    <property type="match status" value="1"/>
</dbReference>